<dbReference type="Proteomes" id="UP000012313">
    <property type="component" value="Unassembled WGS sequence"/>
</dbReference>
<organism evidence="1 2">
    <name type="scientific">Leptospira weilii serovar Ranarum str. ICFT</name>
    <dbReference type="NCBI Taxonomy" id="1218598"/>
    <lineage>
        <taxon>Bacteria</taxon>
        <taxon>Pseudomonadati</taxon>
        <taxon>Spirochaetota</taxon>
        <taxon>Spirochaetia</taxon>
        <taxon>Leptospirales</taxon>
        <taxon>Leptospiraceae</taxon>
        <taxon>Leptospira</taxon>
    </lineage>
</organism>
<proteinExistence type="predicted"/>
<gene>
    <name evidence="1" type="ORF">LEP1GSC060_3449</name>
</gene>
<accession>N1WCT4</accession>
<protein>
    <submittedName>
        <fullName evidence="1">Uncharacterized protein</fullName>
    </submittedName>
</protein>
<dbReference type="AlphaFoldDB" id="N1WCT4"/>
<dbReference type="EMBL" id="AOHC02000041">
    <property type="protein sequence ID" value="EMY76765.1"/>
    <property type="molecule type" value="Genomic_DNA"/>
</dbReference>
<reference evidence="1" key="1">
    <citation type="submission" date="2013-03" db="EMBL/GenBank/DDBJ databases">
        <authorList>
            <person name="Harkins D.M."/>
            <person name="Durkin A.S."/>
            <person name="Brinkac L.M."/>
            <person name="Haft D.H."/>
            <person name="Selengut J.D."/>
            <person name="Sanka R."/>
            <person name="DePew J."/>
            <person name="Purushe J."/>
            <person name="Hartskeerl R.A."/>
            <person name="Ahmed A."/>
            <person name="van der Linden H."/>
            <person name="Goris M.G.A."/>
            <person name="Vinetz J.M."/>
            <person name="Sutton G.G."/>
            <person name="Nierman W.C."/>
            <person name="Fouts D.E."/>
        </authorList>
    </citation>
    <scope>NUCLEOTIDE SEQUENCE [LARGE SCALE GENOMIC DNA]</scope>
    <source>
        <strain evidence="1">ICFT</strain>
    </source>
</reference>
<evidence type="ECO:0000313" key="1">
    <source>
        <dbReference type="EMBL" id="EMY76765.1"/>
    </source>
</evidence>
<comment type="caution">
    <text evidence="1">The sequence shown here is derived from an EMBL/GenBank/DDBJ whole genome shotgun (WGS) entry which is preliminary data.</text>
</comment>
<sequence length="215" mass="26288">MSMNDFIYTINRAISEVEVIFSQTIAYWECRIEFLTETNPGEFFREIDHYGFLDIVFERKEDLCFYERSILNNHNHLIRNENDFSNFEKRRFDQLMKRIFIYKNAYYLMRERVLSLIEQEHEIESSQLKKILITFIADLKENVKYKMKMAHPFKLEIIKQHFSNNIFDSELKQIEYRFMHELLGREKISNFREGYQQSCVNDFLKKNPVSIDLRK</sequence>
<evidence type="ECO:0000313" key="2">
    <source>
        <dbReference type="Proteomes" id="UP000012313"/>
    </source>
</evidence>
<keyword evidence="2" id="KW-1185">Reference proteome</keyword>
<name>N1WCT4_9LEPT</name>